<dbReference type="SUPFAM" id="SSF46689">
    <property type="entry name" value="Homeodomain-like"/>
    <property type="match status" value="1"/>
</dbReference>
<dbReference type="SUPFAM" id="SSF48498">
    <property type="entry name" value="Tetracyclin repressor-like, C-terminal domain"/>
    <property type="match status" value="1"/>
</dbReference>
<evidence type="ECO:0000256" key="2">
    <source>
        <dbReference type="ARBA" id="ARBA00023015"/>
    </source>
</evidence>
<evidence type="ECO:0000256" key="5">
    <source>
        <dbReference type="PROSITE-ProRule" id="PRU00335"/>
    </source>
</evidence>
<dbReference type="Proteomes" id="UP000008635">
    <property type="component" value="Chromosome"/>
</dbReference>
<dbReference type="InterPro" id="IPR036271">
    <property type="entry name" value="Tet_transcr_reg_TetR-rel_C_sf"/>
</dbReference>
<dbReference type="InterPro" id="IPR039538">
    <property type="entry name" value="BetI_C"/>
</dbReference>
<dbReference type="STRING" id="709986.Deima_2088"/>
<dbReference type="Gene3D" id="1.10.357.10">
    <property type="entry name" value="Tetracycline Repressor, domain 2"/>
    <property type="match status" value="1"/>
</dbReference>
<dbReference type="Pfam" id="PF13977">
    <property type="entry name" value="TetR_C_6"/>
    <property type="match status" value="1"/>
</dbReference>
<keyword evidence="2" id="KW-0805">Transcription regulation</keyword>
<dbReference type="HOGENOM" id="CLU_069356_15_10_0"/>
<dbReference type="KEGG" id="dmr:Deima_2088"/>
<reference evidence="8" key="2">
    <citation type="submission" date="2011-01" db="EMBL/GenBank/DDBJ databases">
        <title>The complete genome of Deinococcus maricopensis DSM 21211.</title>
        <authorList>
            <consortium name="US DOE Joint Genome Institute (JGI-PGF)"/>
            <person name="Lucas S."/>
            <person name="Copeland A."/>
            <person name="Lapidus A."/>
            <person name="Goodwin L."/>
            <person name="Pitluck S."/>
            <person name="Kyrpides N."/>
            <person name="Mavromatis K."/>
            <person name="Pagani I."/>
            <person name="Ivanova N."/>
            <person name="Ovchinnikova G."/>
            <person name="Zeytun A."/>
            <person name="Detter J.C."/>
            <person name="Han C."/>
            <person name="Land M."/>
            <person name="Hauser L."/>
            <person name="Markowitz V."/>
            <person name="Cheng J.-F."/>
            <person name="Hugenholtz P."/>
            <person name="Woyke T."/>
            <person name="Wu D."/>
            <person name="Pukall R."/>
            <person name="Gehrich-Schroeter G."/>
            <person name="Brambilla E."/>
            <person name="Klenk H.-P."/>
            <person name="Eisen J.A."/>
        </authorList>
    </citation>
    <scope>NUCLEOTIDE SEQUENCE [LARGE SCALE GENOMIC DNA]</scope>
    <source>
        <strain evidence="8">DSM 21211 / LMG 22137 / NRRL B-23946 / LB-34</strain>
    </source>
</reference>
<dbReference type="OrthoDB" id="9816296at2"/>
<dbReference type="RefSeq" id="WP_013557236.1">
    <property type="nucleotide sequence ID" value="NC_014958.1"/>
</dbReference>
<dbReference type="InterPro" id="IPR009057">
    <property type="entry name" value="Homeodomain-like_sf"/>
</dbReference>
<feature type="DNA-binding region" description="H-T-H motif" evidence="5">
    <location>
        <begin position="31"/>
        <end position="50"/>
    </location>
</feature>
<feature type="domain" description="HTH tetR-type" evidence="6">
    <location>
        <begin position="8"/>
        <end position="68"/>
    </location>
</feature>
<dbReference type="AlphaFoldDB" id="E8U9J2"/>
<dbReference type="InterPro" id="IPR001647">
    <property type="entry name" value="HTH_TetR"/>
</dbReference>
<dbReference type="PANTHER" id="PTHR30055:SF228">
    <property type="entry name" value="TRANSCRIPTIONAL REGULATOR-RELATED"/>
    <property type="match status" value="1"/>
</dbReference>
<reference evidence="7 8" key="1">
    <citation type="journal article" date="2011" name="Stand. Genomic Sci.">
        <title>Complete genome sequence of Deinococcus maricopensis type strain (LB-34).</title>
        <authorList>
            <person name="Pukall R."/>
            <person name="Zeytun A."/>
            <person name="Lucas S."/>
            <person name="Lapidus A."/>
            <person name="Hammon N."/>
            <person name="Deshpande S."/>
            <person name="Nolan M."/>
            <person name="Cheng J.F."/>
            <person name="Pitluck S."/>
            <person name="Liolios K."/>
            <person name="Pagani I."/>
            <person name="Mikhailova N."/>
            <person name="Ivanova N."/>
            <person name="Mavromatis K."/>
            <person name="Pati A."/>
            <person name="Tapia R."/>
            <person name="Han C."/>
            <person name="Goodwin L."/>
            <person name="Chen A."/>
            <person name="Palaniappan K."/>
            <person name="Land M."/>
            <person name="Hauser L."/>
            <person name="Chang Y.J."/>
            <person name="Jeffries C.D."/>
            <person name="Brambilla E.M."/>
            <person name="Rohde M."/>
            <person name="Goker M."/>
            <person name="Detter J.C."/>
            <person name="Woyke T."/>
            <person name="Bristow J."/>
            <person name="Eisen J.A."/>
            <person name="Markowitz V."/>
            <person name="Hugenholtz P."/>
            <person name="Kyrpides N.C."/>
            <person name="Klenk H.P."/>
        </authorList>
    </citation>
    <scope>NUCLEOTIDE SEQUENCE [LARGE SCALE GENOMIC DNA]</scope>
    <source>
        <strain evidence="8">DSM 21211 / LMG 22137 / NRRL B-23946 / LB-34</strain>
    </source>
</reference>
<keyword evidence="4" id="KW-0804">Transcription</keyword>
<evidence type="ECO:0000256" key="4">
    <source>
        <dbReference type="ARBA" id="ARBA00023163"/>
    </source>
</evidence>
<evidence type="ECO:0000313" key="8">
    <source>
        <dbReference type="Proteomes" id="UP000008635"/>
    </source>
</evidence>
<keyword evidence="8" id="KW-1185">Reference proteome</keyword>
<dbReference type="InterPro" id="IPR050109">
    <property type="entry name" value="HTH-type_TetR-like_transc_reg"/>
</dbReference>
<accession>E8U9J2</accession>
<dbReference type="GO" id="GO:0003700">
    <property type="term" value="F:DNA-binding transcription factor activity"/>
    <property type="evidence" value="ECO:0007669"/>
    <property type="project" value="TreeGrafter"/>
</dbReference>
<dbReference type="PROSITE" id="PS50977">
    <property type="entry name" value="HTH_TETR_2"/>
    <property type="match status" value="1"/>
</dbReference>
<evidence type="ECO:0000256" key="1">
    <source>
        <dbReference type="ARBA" id="ARBA00022491"/>
    </source>
</evidence>
<dbReference type="EMBL" id="CP002454">
    <property type="protein sequence ID" value="ADV67731.1"/>
    <property type="molecule type" value="Genomic_DNA"/>
</dbReference>
<dbReference type="eggNOG" id="COG1309">
    <property type="taxonomic scope" value="Bacteria"/>
</dbReference>
<protein>
    <submittedName>
        <fullName evidence="7">Transcriptional regulator</fullName>
    </submittedName>
</protein>
<evidence type="ECO:0000313" key="7">
    <source>
        <dbReference type="EMBL" id="ADV67731.1"/>
    </source>
</evidence>
<organism evidence="7 8">
    <name type="scientific">Deinococcus maricopensis (strain DSM 21211 / LMG 22137 / NRRL B-23946 / LB-34)</name>
    <dbReference type="NCBI Taxonomy" id="709986"/>
    <lineage>
        <taxon>Bacteria</taxon>
        <taxon>Thermotogati</taxon>
        <taxon>Deinococcota</taxon>
        <taxon>Deinococci</taxon>
        <taxon>Deinococcales</taxon>
        <taxon>Deinococcaceae</taxon>
        <taxon>Deinococcus</taxon>
    </lineage>
</organism>
<evidence type="ECO:0000259" key="6">
    <source>
        <dbReference type="PROSITE" id="PS50977"/>
    </source>
</evidence>
<proteinExistence type="predicted"/>
<name>E8U9J2_DEIML</name>
<evidence type="ECO:0000256" key="3">
    <source>
        <dbReference type="ARBA" id="ARBA00023125"/>
    </source>
</evidence>
<gene>
    <name evidence="7" type="ordered locus">Deima_2088</name>
</gene>
<sequence>MPRQVNHETRRQELAQAVWALIRTGGIEHVTLRHLADATGWSTGAIRHYLPTREAILAFAAQHVSDRVNARIEHTDVSGPPRTQLRAILHQFLPLDEERTLEAGIWLAFVAQGQATPQLADTQGVAFDALHAAFHDGLWTLQRRNLLTPGADPTTEALALHALLDGLTLHLLMRKLTPEQATGTLDAHLARLVP</sequence>
<keyword evidence="3 5" id="KW-0238">DNA-binding</keyword>
<keyword evidence="1" id="KW-0678">Repressor</keyword>
<dbReference type="GO" id="GO:0000976">
    <property type="term" value="F:transcription cis-regulatory region binding"/>
    <property type="evidence" value="ECO:0007669"/>
    <property type="project" value="TreeGrafter"/>
</dbReference>
<dbReference type="PANTHER" id="PTHR30055">
    <property type="entry name" value="HTH-TYPE TRANSCRIPTIONAL REGULATOR RUTR"/>
    <property type="match status" value="1"/>
</dbReference>